<name>A0ABW7ETF8_9BURK</name>
<gene>
    <name evidence="1" type="ORF">ACG02S_22680</name>
</gene>
<organism evidence="1 2">
    <name type="scientific">Pelomonas dachongensis</name>
    <dbReference type="NCBI Taxonomy" id="3299029"/>
    <lineage>
        <taxon>Bacteria</taxon>
        <taxon>Pseudomonadati</taxon>
        <taxon>Pseudomonadota</taxon>
        <taxon>Betaproteobacteria</taxon>
        <taxon>Burkholderiales</taxon>
        <taxon>Sphaerotilaceae</taxon>
        <taxon>Roseateles</taxon>
    </lineage>
</organism>
<dbReference type="EMBL" id="JBIGHY010000010">
    <property type="protein sequence ID" value="MFG6416707.1"/>
    <property type="molecule type" value="Genomic_DNA"/>
</dbReference>
<accession>A0ABW7ETF8</accession>
<sequence length="187" mass="20194">MLLVQQGHPLRAAVEQFIHSVYATHYGADIRHFAPQLVALCDADGQLLAAAGYRPANVEPLFLERYLDGPVQALLGTTVAQPPRRERIVEVGHLAAVRAGEGRRLILRLGPHLAAQGYQWVVSTLTEELRHLFMRLGIAPMALGVADPAVLGADAAAWGSYYDHRPVVLAGQIEAALQSLSRRGVAA</sequence>
<protein>
    <submittedName>
        <fullName evidence="1">Thermostable hemolysin</fullName>
    </submittedName>
</protein>
<dbReference type="Pfam" id="PF12261">
    <property type="entry name" value="T_hemolysin"/>
    <property type="match status" value="1"/>
</dbReference>
<evidence type="ECO:0000313" key="1">
    <source>
        <dbReference type="EMBL" id="MFG6416707.1"/>
    </source>
</evidence>
<proteinExistence type="predicted"/>
<dbReference type="Proteomes" id="UP001606300">
    <property type="component" value="Unassembled WGS sequence"/>
</dbReference>
<evidence type="ECO:0000313" key="2">
    <source>
        <dbReference type="Proteomes" id="UP001606300"/>
    </source>
</evidence>
<keyword evidence="2" id="KW-1185">Reference proteome</keyword>
<comment type="caution">
    <text evidence="1">The sequence shown here is derived from an EMBL/GenBank/DDBJ whole genome shotgun (WGS) entry which is preliminary data.</text>
</comment>
<dbReference type="InterPro" id="IPR016181">
    <property type="entry name" value="Acyl_CoA_acyltransferase"/>
</dbReference>
<dbReference type="SUPFAM" id="SSF55729">
    <property type="entry name" value="Acyl-CoA N-acyltransferases (Nat)"/>
    <property type="match status" value="1"/>
</dbReference>
<dbReference type="RefSeq" id="WP_394472770.1">
    <property type="nucleotide sequence ID" value="NZ_JBIGHY010000010.1"/>
</dbReference>
<reference evidence="1 2" key="1">
    <citation type="submission" date="2024-09" db="EMBL/GenBank/DDBJ databases">
        <title>Novel species of the genus Pelomonas and Roseateles isolated from streams.</title>
        <authorList>
            <person name="Lu H."/>
        </authorList>
    </citation>
    <scope>NUCLEOTIDE SEQUENCE [LARGE SCALE GENOMIC DNA]</scope>
    <source>
        <strain evidence="1 2">DC23W</strain>
    </source>
</reference>
<dbReference type="InterPro" id="IPR022050">
    <property type="entry name" value="T_hemolysin"/>
</dbReference>